<sequence>MLSGHKPEAMNFVVAFGSYVGLVLVLILLYFMRDLPLFKTGLLGEIRNTLIKVSDLLVPELCWKLLEGINWRLFKQRTMFFQVVYMFLLFLGYFEFVVEVLPFLHYFYEQENHINVPIFNFLTLVTLLVISSISNPGIITEKNVRGHVKYWGTDGLVYWENTQCATCKLPKPARSKHCSLCGHCVFKFDHHCIWTNSCLGGNNYRYFILFLLNNLFFFTYGTWMVMRALGGIIEHMHLWDVKYIDDNDQPQPMNYSILIHHLFMKFPRMVFLAASGIFLDIAVGIFTLFHIMLAFTNQTTNERHRRGFIESVIKRLANTNKNDTHERKTIGNNGLAEIDKNEPIDSVKDNVRLRTKGIKGTEYSNKDNQTSSKRQGKQLVYHHVEELLKKHSSNEILQRLSNNPYDLGFFKNIWSVFFPLTVPGKNSDIY</sequence>
<name>A0A8S4PN43_OWEFU</name>
<comment type="subcellular location">
    <subcellularLocation>
        <location evidence="1">Membrane</location>
        <topology evidence="1">Multi-pass membrane protein</topology>
    </subcellularLocation>
</comment>
<reference evidence="9" key="1">
    <citation type="submission" date="2022-03" db="EMBL/GenBank/DDBJ databases">
        <authorList>
            <person name="Martin C."/>
        </authorList>
    </citation>
    <scope>NUCLEOTIDE SEQUENCE</scope>
</reference>
<accession>A0A8S4PN43</accession>
<dbReference type="PROSITE" id="PS50216">
    <property type="entry name" value="DHHC"/>
    <property type="match status" value="1"/>
</dbReference>
<comment type="similarity">
    <text evidence="7">Belongs to the DHHC palmitoyltransferase family.</text>
</comment>
<gene>
    <name evidence="9" type="ORF">OFUS_LOCUS20073</name>
</gene>
<evidence type="ECO:0000313" key="9">
    <source>
        <dbReference type="EMBL" id="CAH1795546.1"/>
    </source>
</evidence>
<evidence type="ECO:0000259" key="8">
    <source>
        <dbReference type="Pfam" id="PF01529"/>
    </source>
</evidence>
<keyword evidence="4 7" id="KW-1133">Transmembrane helix</keyword>
<organism evidence="9 10">
    <name type="scientific">Owenia fusiformis</name>
    <name type="common">Polychaete worm</name>
    <dbReference type="NCBI Taxonomy" id="6347"/>
    <lineage>
        <taxon>Eukaryota</taxon>
        <taxon>Metazoa</taxon>
        <taxon>Spiralia</taxon>
        <taxon>Lophotrochozoa</taxon>
        <taxon>Annelida</taxon>
        <taxon>Polychaeta</taxon>
        <taxon>Sedentaria</taxon>
        <taxon>Canalipalpata</taxon>
        <taxon>Sabellida</taxon>
        <taxon>Oweniida</taxon>
        <taxon>Oweniidae</taxon>
        <taxon>Owenia</taxon>
    </lineage>
</organism>
<dbReference type="GO" id="GO:0005783">
    <property type="term" value="C:endoplasmic reticulum"/>
    <property type="evidence" value="ECO:0007669"/>
    <property type="project" value="TreeGrafter"/>
</dbReference>
<dbReference type="EC" id="2.3.1.225" evidence="7"/>
<dbReference type="PANTHER" id="PTHR22883">
    <property type="entry name" value="ZINC FINGER DHHC DOMAIN CONTAINING PROTEIN"/>
    <property type="match status" value="1"/>
</dbReference>
<evidence type="ECO:0000256" key="7">
    <source>
        <dbReference type="RuleBase" id="RU079119"/>
    </source>
</evidence>
<comment type="catalytic activity">
    <reaction evidence="7">
        <text>L-cysteinyl-[protein] + hexadecanoyl-CoA = S-hexadecanoyl-L-cysteinyl-[protein] + CoA</text>
        <dbReference type="Rhea" id="RHEA:36683"/>
        <dbReference type="Rhea" id="RHEA-COMP:10131"/>
        <dbReference type="Rhea" id="RHEA-COMP:11032"/>
        <dbReference type="ChEBI" id="CHEBI:29950"/>
        <dbReference type="ChEBI" id="CHEBI:57287"/>
        <dbReference type="ChEBI" id="CHEBI:57379"/>
        <dbReference type="ChEBI" id="CHEBI:74151"/>
        <dbReference type="EC" id="2.3.1.225"/>
    </reaction>
</comment>
<feature type="domain" description="Palmitoyltransferase DHHC" evidence="8">
    <location>
        <begin position="161"/>
        <end position="304"/>
    </location>
</feature>
<evidence type="ECO:0000256" key="6">
    <source>
        <dbReference type="ARBA" id="ARBA00023315"/>
    </source>
</evidence>
<dbReference type="GO" id="GO:0005794">
    <property type="term" value="C:Golgi apparatus"/>
    <property type="evidence" value="ECO:0007669"/>
    <property type="project" value="TreeGrafter"/>
</dbReference>
<evidence type="ECO:0000313" key="10">
    <source>
        <dbReference type="Proteomes" id="UP000749559"/>
    </source>
</evidence>
<dbReference type="GO" id="GO:0006612">
    <property type="term" value="P:protein targeting to membrane"/>
    <property type="evidence" value="ECO:0007669"/>
    <property type="project" value="TreeGrafter"/>
</dbReference>
<proteinExistence type="inferred from homology"/>
<evidence type="ECO:0000256" key="1">
    <source>
        <dbReference type="ARBA" id="ARBA00004141"/>
    </source>
</evidence>
<dbReference type="OrthoDB" id="331948at2759"/>
<feature type="transmembrane region" description="Helical" evidence="7">
    <location>
        <begin position="270"/>
        <end position="296"/>
    </location>
</feature>
<feature type="transmembrane region" description="Helical" evidence="7">
    <location>
        <begin position="79"/>
        <end position="98"/>
    </location>
</feature>
<dbReference type="InterPro" id="IPR001594">
    <property type="entry name" value="Palmitoyltrfase_DHHC"/>
</dbReference>
<dbReference type="GO" id="GO:0016020">
    <property type="term" value="C:membrane"/>
    <property type="evidence" value="ECO:0007669"/>
    <property type="project" value="UniProtKB-SubCell"/>
</dbReference>
<keyword evidence="3 7" id="KW-0812">Transmembrane</keyword>
<dbReference type="GO" id="GO:0019706">
    <property type="term" value="F:protein-cysteine S-palmitoyltransferase activity"/>
    <property type="evidence" value="ECO:0007669"/>
    <property type="project" value="UniProtKB-EC"/>
</dbReference>
<protein>
    <recommendedName>
        <fullName evidence="7">Palmitoyltransferase</fullName>
        <ecNumber evidence="7">2.3.1.225</ecNumber>
    </recommendedName>
</protein>
<keyword evidence="10" id="KW-1185">Reference proteome</keyword>
<evidence type="ECO:0000256" key="2">
    <source>
        <dbReference type="ARBA" id="ARBA00022679"/>
    </source>
</evidence>
<feature type="transmembrane region" description="Helical" evidence="7">
    <location>
        <begin position="206"/>
        <end position="226"/>
    </location>
</feature>
<evidence type="ECO:0000256" key="5">
    <source>
        <dbReference type="ARBA" id="ARBA00023136"/>
    </source>
</evidence>
<comment type="caution">
    <text evidence="9">The sequence shown here is derived from an EMBL/GenBank/DDBJ whole genome shotgun (WGS) entry which is preliminary data.</text>
</comment>
<evidence type="ECO:0000256" key="4">
    <source>
        <dbReference type="ARBA" id="ARBA00022989"/>
    </source>
</evidence>
<dbReference type="InterPro" id="IPR039859">
    <property type="entry name" value="PFA4/ZDH16/20/ERF2-like"/>
</dbReference>
<dbReference type="AlphaFoldDB" id="A0A8S4PN43"/>
<evidence type="ECO:0000256" key="3">
    <source>
        <dbReference type="ARBA" id="ARBA00022692"/>
    </source>
</evidence>
<dbReference type="Pfam" id="PF01529">
    <property type="entry name" value="DHHC"/>
    <property type="match status" value="1"/>
</dbReference>
<keyword evidence="5 7" id="KW-0472">Membrane</keyword>
<dbReference type="EMBL" id="CAIIXF020000009">
    <property type="protein sequence ID" value="CAH1795546.1"/>
    <property type="molecule type" value="Genomic_DNA"/>
</dbReference>
<keyword evidence="2 7" id="KW-0808">Transferase</keyword>
<dbReference type="PANTHER" id="PTHR22883:SF483">
    <property type="entry name" value="PALMITOYLTRANSFERASE"/>
    <property type="match status" value="1"/>
</dbReference>
<dbReference type="Proteomes" id="UP000749559">
    <property type="component" value="Unassembled WGS sequence"/>
</dbReference>
<feature type="transmembrane region" description="Helical" evidence="7">
    <location>
        <begin position="12"/>
        <end position="32"/>
    </location>
</feature>
<comment type="domain">
    <text evidence="7">The DHHC domain is required for palmitoyltransferase activity.</text>
</comment>
<keyword evidence="6 7" id="KW-0012">Acyltransferase</keyword>
<feature type="transmembrane region" description="Helical" evidence="7">
    <location>
        <begin position="118"/>
        <end position="139"/>
    </location>
</feature>